<feature type="compositionally biased region" description="Polar residues" evidence="16">
    <location>
        <begin position="140"/>
        <end position="152"/>
    </location>
</feature>
<keyword evidence="9" id="KW-1133">Transmembrane helix</keyword>
<feature type="compositionally biased region" description="Low complexity" evidence="16">
    <location>
        <begin position="476"/>
        <end position="497"/>
    </location>
</feature>
<keyword evidence="10" id="KW-0333">Golgi apparatus</keyword>
<dbReference type="PANTHER" id="PTHR12871">
    <property type="entry name" value="BETA-1,2-N-ACETYLGLUCOSAMINYLTRANSFERASE II"/>
    <property type="match status" value="1"/>
</dbReference>
<keyword evidence="13" id="KW-0325">Glycoprotein</keyword>
<keyword evidence="4" id="KW-0328">Glycosyltransferase</keyword>
<feature type="compositionally biased region" description="Polar residues" evidence="16">
    <location>
        <begin position="513"/>
        <end position="524"/>
    </location>
</feature>
<dbReference type="Proteomes" id="UP000283509">
    <property type="component" value="Unassembled WGS sequence"/>
</dbReference>
<sequence length="629" mass="70080">MRWRRPLKRLLLLLMFVCMTIKVHLELRLLDSSGERALFPGRANDTVRNAAALLGYPQREEAEGAARAGGLAAAPPGARDAREGMSIQDYLARMKTSLAGEVKAKGQALANSTKQVKPLDNVKGNSSVINPKPKGEGGSAPSQPKPNVSQKVQPPGRKPPAPAQSSKYSNRKLTNDNSEAVKPAIRVPAKTVKTNPRAVNKRAQSKKGVSHDVDAKEVSLTQQDIVRIKMELELENKLQTVYNERKFGPVLANTSILLVQVHNRLENLRYLVEGMTKVRGIEQALVIFSHDFWDPDINAFVTNITNFRVMQIFFPIPSTSPTHLPRTRPKRLLVEHQQLTHPTLTLPTTKPHIPTTLPTTKPHTSTTKPHTSHHKPHTPTTKPHTSHHKTPQTKPHTSPTTHHKPHTSHHKTLPTTKHTSHHKTSHFPPQNLTLPNHKTPHFPPTNPTLPTTKPTLPTTKTSHFPPQTLPFPPQKPHTSTTKPTPSTQNPTLPTTKPHTSHHKTPHFPPQNPTLPTTKPHTSPQTPHFHHKNTSHHKNHTPTTKRHTTQNPHSPPQNPHFPPQTPHFPPQNPTLPTTNSTLPTTKPTLPTKTLLPPQNPHFPPQNPHFPPQNPHSHHKTSHFPPQITNP</sequence>
<comment type="pathway">
    <text evidence="3">Protein modification; protein glycosylation.</text>
</comment>
<dbReference type="GO" id="GO:0000139">
    <property type="term" value="C:Golgi membrane"/>
    <property type="evidence" value="ECO:0007669"/>
    <property type="project" value="UniProtKB-SubCell"/>
</dbReference>
<evidence type="ECO:0000256" key="1">
    <source>
        <dbReference type="ARBA" id="ARBA00001936"/>
    </source>
</evidence>
<dbReference type="PANTHER" id="PTHR12871:SF0">
    <property type="entry name" value="ALPHA-1,6-MANNOSYL-GLYCOPROTEIN 2-BETA-N-ACETYLGLUCOSAMINYLTRANSFERASE"/>
    <property type="match status" value="1"/>
</dbReference>
<dbReference type="GO" id="GO:0046872">
    <property type="term" value="F:metal ion binding"/>
    <property type="evidence" value="ECO:0007669"/>
    <property type="project" value="UniProtKB-KW"/>
</dbReference>
<evidence type="ECO:0000256" key="9">
    <source>
        <dbReference type="ARBA" id="ARBA00022989"/>
    </source>
</evidence>
<dbReference type="GO" id="GO:0006487">
    <property type="term" value="P:protein N-linked glycosylation"/>
    <property type="evidence" value="ECO:0007669"/>
    <property type="project" value="TreeGrafter"/>
</dbReference>
<comment type="subcellular location">
    <subcellularLocation>
        <location evidence="2">Golgi apparatus membrane</location>
        <topology evidence="2">Single-pass type II membrane protein</topology>
    </subcellularLocation>
</comment>
<organism evidence="18 19">
    <name type="scientific">Penaeus vannamei</name>
    <name type="common">Whiteleg shrimp</name>
    <name type="synonym">Litopenaeus vannamei</name>
    <dbReference type="NCBI Taxonomy" id="6689"/>
    <lineage>
        <taxon>Eukaryota</taxon>
        <taxon>Metazoa</taxon>
        <taxon>Ecdysozoa</taxon>
        <taxon>Arthropoda</taxon>
        <taxon>Crustacea</taxon>
        <taxon>Multicrustacea</taxon>
        <taxon>Malacostraca</taxon>
        <taxon>Eumalacostraca</taxon>
        <taxon>Eucarida</taxon>
        <taxon>Decapoda</taxon>
        <taxon>Dendrobranchiata</taxon>
        <taxon>Penaeoidea</taxon>
        <taxon>Penaeidae</taxon>
        <taxon>Penaeus</taxon>
    </lineage>
</organism>
<feature type="region of interest" description="Disordered" evidence="16">
    <location>
        <begin position="341"/>
        <end position="629"/>
    </location>
</feature>
<dbReference type="Pfam" id="PF05060">
    <property type="entry name" value="MGAT2"/>
    <property type="match status" value="1"/>
</dbReference>
<evidence type="ECO:0000256" key="6">
    <source>
        <dbReference type="ARBA" id="ARBA00022692"/>
    </source>
</evidence>
<keyword evidence="6" id="KW-0812">Transmembrane</keyword>
<dbReference type="AlphaFoldDB" id="A0A3R7PBH9"/>
<dbReference type="GO" id="GO:0009312">
    <property type="term" value="P:oligosaccharide biosynthetic process"/>
    <property type="evidence" value="ECO:0007669"/>
    <property type="project" value="InterPro"/>
</dbReference>
<feature type="signal peptide" evidence="17">
    <location>
        <begin position="1"/>
        <end position="25"/>
    </location>
</feature>
<evidence type="ECO:0000256" key="5">
    <source>
        <dbReference type="ARBA" id="ARBA00022679"/>
    </source>
</evidence>
<keyword evidence="19" id="KW-1185">Reference proteome</keyword>
<accession>A0A3R7PBH9</accession>
<evidence type="ECO:0000313" key="19">
    <source>
        <dbReference type="Proteomes" id="UP000283509"/>
    </source>
</evidence>
<evidence type="ECO:0000256" key="7">
    <source>
        <dbReference type="ARBA" id="ARBA00022723"/>
    </source>
</evidence>
<dbReference type="GO" id="GO:0005795">
    <property type="term" value="C:Golgi stack"/>
    <property type="evidence" value="ECO:0007669"/>
    <property type="project" value="InterPro"/>
</dbReference>
<reference evidence="18 19" key="1">
    <citation type="submission" date="2018-04" db="EMBL/GenBank/DDBJ databases">
        <authorList>
            <person name="Zhang X."/>
            <person name="Yuan J."/>
            <person name="Li F."/>
            <person name="Xiang J."/>
        </authorList>
    </citation>
    <scope>NUCLEOTIDE SEQUENCE [LARGE SCALE GENOMIC DNA]</scope>
    <source>
        <tissue evidence="18">Muscle</tissue>
    </source>
</reference>
<feature type="binding site" evidence="15">
    <location>
        <position position="291"/>
    </location>
    <ligand>
        <name>substrate</name>
    </ligand>
</feature>
<keyword evidence="5" id="KW-0808">Transferase</keyword>
<keyword evidence="14" id="KW-0464">Manganese</keyword>
<comment type="caution">
    <text evidence="18">The sequence shown here is derived from an EMBL/GenBank/DDBJ whole genome shotgun (WGS) entry which is preliminary data.</text>
</comment>
<feature type="compositionally biased region" description="Basic residues" evidence="16">
    <location>
        <begin position="401"/>
        <end position="425"/>
    </location>
</feature>
<evidence type="ECO:0000256" key="14">
    <source>
        <dbReference type="ARBA" id="ARBA00023211"/>
    </source>
</evidence>
<keyword evidence="17" id="KW-0732">Signal</keyword>
<dbReference type="PRINTS" id="PR01217">
    <property type="entry name" value="PRICHEXTENSN"/>
</dbReference>
<evidence type="ECO:0000256" key="16">
    <source>
        <dbReference type="SAM" id="MobiDB-lite"/>
    </source>
</evidence>
<evidence type="ECO:0000256" key="10">
    <source>
        <dbReference type="ARBA" id="ARBA00023034"/>
    </source>
</evidence>
<protein>
    <submittedName>
        <fullName evidence="18">Zonadhesin</fullName>
    </submittedName>
</protein>
<name>A0A3R7PBH9_PENVA</name>
<keyword evidence="11" id="KW-0472">Membrane</keyword>
<feature type="chain" id="PRO_5018614241" evidence="17">
    <location>
        <begin position="26"/>
        <end position="629"/>
    </location>
</feature>
<comment type="cofactor">
    <cofactor evidence="1">
        <name>Mn(2+)</name>
        <dbReference type="ChEBI" id="CHEBI:29035"/>
    </cofactor>
</comment>
<dbReference type="OrthoDB" id="10071037at2759"/>
<feature type="compositionally biased region" description="Pro residues" evidence="16">
    <location>
        <begin position="552"/>
        <end position="572"/>
    </location>
</feature>
<dbReference type="InterPro" id="IPR007754">
    <property type="entry name" value="GlcNAc_II"/>
</dbReference>
<dbReference type="UniPathway" id="UPA00378"/>
<keyword evidence="8" id="KW-0735">Signal-anchor</keyword>
<dbReference type="GO" id="GO:0008455">
    <property type="term" value="F:alpha-1,6-mannosylglycoprotein 2-beta-N-acetylglucosaminyltransferase activity"/>
    <property type="evidence" value="ECO:0007669"/>
    <property type="project" value="InterPro"/>
</dbReference>
<evidence type="ECO:0000256" key="2">
    <source>
        <dbReference type="ARBA" id="ARBA00004323"/>
    </source>
</evidence>
<evidence type="ECO:0000256" key="13">
    <source>
        <dbReference type="ARBA" id="ARBA00023180"/>
    </source>
</evidence>
<evidence type="ECO:0000256" key="3">
    <source>
        <dbReference type="ARBA" id="ARBA00004922"/>
    </source>
</evidence>
<evidence type="ECO:0000256" key="17">
    <source>
        <dbReference type="SAM" id="SignalP"/>
    </source>
</evidence>
<feature type="compositionally biased region" description="Low complexity" evidence="16">
    <location>
        <begin position="448"/>
        <end position="466"/>
    </location>
</feature>
<feature type="compositionally biased region" description="Polar residues" evidence="16">
    <location>
        <begin position="163"/>
        <end position="178"/>
    </location>
</feature>
<evidence type="ECO:0000256" key="15">
    <source>
        <dbReference type="PIRSR" id="PIRSR607754-1"/>
    </source>
</evidence>
<reference evidence="18 19" key="2">
    <citation type="submission" date="2019-01" db="EMBL/GenBank/DDBJ databases">
        <title>The decoding of complex shrimp genome reveals the adaptation for benthos swimmer, frequently molting mechanism and breeding impact on genome.</title>
        <authorList>
            <person name="Sun Y."/>
            <person name="Gao Y."/>
            <person name="Yu Y."/>
        </authorList>
    </citation>
    <scope>NUCLEOTIDE SEQUENCE [LARGE SCALE GENOMIC DNA]</scope>
    <source>
        <tissue evidence="18">Muscle</tissue>
    </source>
</reference>
<feature type="compositionally biased region" description="Pro residues" evidence="16">
    <location>
        <begin position="596"/>
        <end position="612"/>
    </location>
</feature>
<keyword evidence="7" id="KW-0479">Metal-binding</keyword>
<keyword evidence="12" id="KW-1015">Disulfide bond</keyword>
<feature type="compositionally biased region" description="Low complexity" evidence="16">
    <location>
        <begin position="573"/>
        <end position="595"/>
    </location>
</feature>
<evidence type="ECO:0000313" key="18">
    <source>
        <dbReference type="EMBL" id="ROT80913.1"/>
    </source>
</evidence>
<dbReference type="EMBL" id="QCYY01001051">
    <property type="protein sequence ID" value="ROT80913.1"/>
    <property type="molecule type" value="Genomic_DNA"/>
</dbReference>
<evidence type="ECO:0000256" key="12">
    <source>
        <dbReference type="ARBA" id="ARBA00023157"/>
    </source>
</evidence>
<proteinExistence type="predicted"/>
<evidence type="ECO:0000256" key="8">
    <source>
        <dbReference type="ARBA" id="ARBA00022968"/>
    </source>
</evidence>
<evidence type="ECO:0000256" key="4">
    <source>
        <dbReference type="ARBA" id="ARBA00022676"/>
    </source>
</evidence>
<feature type="compositionally biased region" description="Low complexity" evidence="16">
    <location>
        <begin position="341"/>
        <end position="369"/>
    </location>
</feature>
<feature type="region of interest" description="Disordered" evidence="16">
    <location>
        <begin position="108"/>
        <end position="183"/>
    </location>
</feature>
<feature type="binding site" evidence="15">
    <location>
        <begin position="260"/>
        <end position="264"/>
    </location>
    <ligand>
        <name>substrate</name>
    </ligand>
</feature>
<evidence type="ECO:0000256" key="11">
    <source>
        <dbReference type="ARBA" id="ARBA00023136"/>
    </source>
</evidence>
<feature type="compositionally biased region" description="Polar residues" evidence="16">
    <location>
        <begin position="427"/>
        <end position="436"/>
    </location>
</feature>
<feature type="compositionally biased region" description="Basic residues" evidence="16">
    <location>
        <begin position="527"/>
        <end position="547"/>
    </location>
</feature>
<gene>
    <name evidence="18" type="ORF">C7M84_000344</name>
</gene>